<dbReference type="AlphaFoldDB" id="I7J5Z4"/>
<dbReference type="SUPFAM" id="SSF140500">
    <property type="entry name" value="BAS1536-like"/>
    <property type="match status" value="1"/>
</dbReference>
<dbReference type="InterPro" id="IPR018540">
    <property type="entry name" value="Spo0E-like"/>
</dbReference>
<protein>
    <recommendedName>
        <fullName evidence="3">Spo0E like sporulation regulatory protein</fullName>
    </recommendedName>
</protein>
<dbReference type="GO" id="GO:0046983">
    <property type="term" value="F:protein dimerization activity"/>
    <property type="evidence" value="ECO:0007669"/>
    <property type="project" value="InterPro"/>
</dbReference>
<dbReference type="InterPro" id="IPR037208">
    <property type="entry name" value="Spo0E-like_sf"/>
</dbReference>
<dbReference type="Proteomes" id="UP000007652">
    <property type="component" value="Unassembled WGS sequence"/>
</dbReference>
<sequence length="54" mass="6767">MRILREKIEYLRRKMDRRLEEKNFIVDDEIVKLSQLLDKFIAKYQKRQTKINRG</sequence>
<name>I7J5Z4_9CLOT</name>
<organism evidence="1 2">
    <name type="scientific">Caloramator australicus RC3</name>
    <dbReference type="NCBI Taxonomy" id="857293"/>
    <lineage>
        <taxon>Bacteria</taxon>
        <taxon>Bacillati</taxon>
        <taxon>Bacillota</taxon>
        <taxon>Clostridia</taxon>
        <taxon>Eubacteriales</taxon>
        <taxon>Clostridiaceae</taxon>
        <taxon>Caloramator</taxon>
    </lineage>
</organism>
<keyword evidence="2" id="KW-1185">Reference proteome</keyword>
<evidence type="ECO:0000313" key="2">
    <source>
        <dbReference type="Proteomes" id="UP000007652"/>
    </source>
</evidence>
<dbReference type="GO" id="GO:0043937">
    <property type="term" value="P:regulation of sporulation"/>
    <property type="evidence" value="ECO:0007669"/>
    <property type="project" value="InterPro"/>
</dbReference>
<dbReference type="RefSeq" id="WP_008909403.1">
    <property type="nucleotide sequence ID" value="NZ_CAKP01000109.1"/>
</dbReference>
<gene>
    <name evidence="1" type="ORF">CAAU_2063</name>
</gene>
<proteinExistence type="predicted"/>
<accession>I7J5Z4</accession>
<comment type="caution">
    <text evidence="1">The sequence shown here is derived from an EMBL/GenBank/DDBJ whole genome shotgun (WGS) entry which is preliminary data.</text>
</comment>
<dbReference type="Pfam" id="PF09388">
    <property type="entry name" value="SpoOE-like"/>
    <property type="match status" value="1"/>
</dbReference>
<evidence type="ECO:0000313" key="1">
    <source>
        <dbReference type="EMBL" id="CCJ34147.1"/>
    </source>
</evidence>
<dbReference type="EMBL" id="CAKP01000109">
    <property type="protein sequence ID" value="CCJ34147.1"/>
    <property type="molecule type" value="Genomic_DNA"/>
</dbReference>
<dbReference type="InterPro" id="IPR036638">
    <property type="entry name" value="HLH_DNA-bd_sf"/>
</dbReference>
<dbReference type="STRING" id="857293.CAAU_2063"/>
<evidence type="ECO:0008006" key="3">
    <source>
        <dbReference type="Google" id="ProtNLM"/>
    </source>
</evidence>
<reference evidence="1 2" key="1">
    <citation type="journal article" date="2011" name="J. Bacteriol.">
        <title>Draft genome sequence of Caloramator australicus strain RC3T, a thermoanaerobe from the Great Artesian Basin of Australia.</title>
        <authorList>
            <person name="Ogg C.D."/>
            <person name="Patel B.K.C."/>
        </authorList>
    </citation>
    <scope>NUCLEOTIDE SEQUENCE [LARGE SCALE GENOMIC DNA]</scope>
    <source>
        <strain evidence="1 2">RC3</strain>
    </source>
</reference>
<dbReference type="Gene3D" id="4.10.280.10">
    <property type="entry name" value="Helix-loop-helix DNA-binding domain"/>
    <property type="match status" value="1"/>
</dbReference>